<dbReference type="RefSeq" id="WP_170834620.1">
    <property type="nucleotide sequence ID" value="NZ_FOHU01000001.1"/>
</dbReference>
<proteinExistence type="predicted"/>
<dbReference type="STRING" id="426128.SAMN05660297_00112"/>
<reference evidence="2 3" key="1">
    <citation type="submission" date="2016-10" db="EMBL/GenBank/DDBJ databases">
        <authorList>
            <person name="de Groot N.N."/>
        </authorList>
    </citation>
    <scope>NUCLEOTIDE SEQUENCE [LARGE SCALE GENOMIC DNA]</scope>
    <source>
        <strain evidence="2 3">DSM 18979</strain>
    </source>
</reference>
<sequence>METKDLLEKKFGIKELKQQQYLLIYEATLYIFEFALLTGCFFGLCMLLYEAFG</sequence>
<dbReference type="AlphaFoldDB" id="A0A1H9Y9K6"/>
<evidence type="ECO:0000313" key="3">
    <source>
        <dbReference type="Proteomes" id="UP000199568"/>
    </source>
</evidence>
<evidence type="ECO:0000313" key="2">
    <source>
        <dbReference type="EMBL" id="SES65509.1"/>
    </source>
</evidence>
<protein>
    <submittedName>
        <fullName evidence="2">Uncharacterized protein</fullName>
    </submittedName>
</protein>
<keyword evidence="1" id="KW-1133">Transmembrane helix</keyword>
<keyword evidence="1" id="KW-0812">Transmembrane</keyword>
<organism evidence="2 3">
    <name type="scientific">Natronincola peptidivorans</name>
    <dbReference type="NCBI Taxonomy" id="426128"/>
    <lineage>
        <taxon>Bacteria</taxon>
        <taxon>Bacillati</taxon>
        <taxon>Bacillota</taxon>
        <taxon>Clostridia</taxon>
        <taxon>Peptostreptococcales</taxon>
        <taxon>Natronincolaceae</taxon>
        <taxon>Natronincola</taxon>
    </lineage>
</organism>
<evidence type="ECO:0000256" key="1">
    <source>
        <dbReference type="SAM" id="Phobius"/>
    </source>
</evidence>
<name>A0A1H9Y9K6_9FIRM</name>
<keyword evidence="1" id="KW-0472">Membrane</keyword>
<dbReference type="EMBL" id="FOHU01000001">
    <property type="protein sequence ID" value="SES65509.1"/>
    <property type="molecule type" value="Genomic_DNA"/>
</dbReference>
<dbReference type="Proteomes" id="UP000199568">
    <property type="component" value="Unassembled WGS sequence"/>
</dbReference>
<gene>
    <name evidence="2" type="ORF">SAMN05660297_00112</name>
</gene>
<keyword evidence="3" id="KW-1185">Reference proteome</keyword>
<feature type="transmembrane region" description="Helical" evidence="1">
    <location>
        <begin position="21"/>
        <end position="49"/>
    </location>
</feature>
<accession>A0A1H9Y9K6</accession>